<dbReference type="CDD" id="cd06662">
    <property type="entry name" value="SURF1"/>
    <property type="match status" value="1"/>
</dbReference>
<evidence type="ECO:0000313" key="8">
    <source>
        <dbReference type="EMBL" id="MBI9115004.1"/>
    </source>
</evidence>
<dbReference type="PANTHER" id="PTHR23427">
    <property type="entry name" value="SURFEIT LOCUS PROTEIN"/>
    <property type="match status" value="1"/>
</dbReference>
<dbReference type="InterPro" id="IPR002994">
    <property type="entry name" value="Surf1/Shy1"/>
</dbReference>
<feature type="region of interest" description="Disordered" evidence="7">
    <location>
        <begin position="265"/>
        <end position="312"/>
    </location>
</feature>
<dbReference type="PROSITE" id="PS51257">
    <property type="entry name" value="PROKAR_LIPOPROTEIN"/>
    <property type="match status" value="1"/>
</dbReference>
<dbReference type="AlphaFoldDB" id="A0A934MDQ3"/>
<comment type="subcellular location">
    <subcellularLocation>
        <location evidence="6">Cell membrane</location>
        <topology evidence="6">Multi-pass membrane protein</topology>
    </subcellularLocation>
    <subcellularLocation>
        <location evidence="1">Membrane</location>
    </subcellularLocation>
</comment>
<dbReference type="Pfam" id="PF02104">
    <property type="entry name" value="SURF1"/>
    <property type="match status" value="1"/>
</dbReference>
<dbReference type="PANTHER" id="PTHR23427:SF2">
    <property type="entry name" value="SURFEIT LOCUS PROTEIN 1"/>
    <property type="match status" value="1"/>
</dbReference>
<keyword evidence="6" id="KW-1003">Cell membrane</keyword>
<keyword evidence="9" id="KW-1185">Reference proteome</keyword>
<dbReference type="PROSITE" id="PS50895">
    <property type="entry name" value="SURF1"/>
    <property type="match status" value="1"/>
</dbReference>
<feature type="region of interest" description="Disordered" evidence="7">
    <location>
        <begin position="202"/>
        <end position="222"/>
    </location>
</feature>
<accession>A0A934MDQ3</accession>
<proteinExistence type="inferred from homology"/>
<organism evidence="8 9">
    <name type="scientific">Sanguibacter suaedae</name>
    <dbReference type="NCBI Taxonomy" id="2795737"/>
    <lineage>
        <taxon>Bacteria</taxon>
        <taxon>Bacillati</taxon>
        <taxon>Actinomycetota</taxon>
        <taxon>Actinomycetes</taxon>
        <taxon>Micrococcales</taxon>
        <taxon>Sanguibacteraceae</taxon>
        <taxon>Sanguibacter</taxon>
    </lineage>
</organism>
<dbReference type="GO" id="GO:0005886">
    <property type="term" value="C:plasma membrane"/>
    <property type="evidence" value="ECO:0007669"/>
    <property type="project" value="UniProtKB-SubCell"/>
</dbReference>
<name>A0A934MDQ3_9MICO</name>
<evidence type="ECO:0000256" key="4">
    <source>
        <dbReference type="ARBA" id="ARBA00022989"/>
    </source>
</evidence>
<comment type="similarity">
    <text evidence="2 6">Belongs to the SURF1 family.</text>
</comment>
<feature type="transmembrane region" description="Helical" evidence="6">
    <location>
        <begin position="231"/>
        <end position="248"/>
    </location>
</feature>
<evidence type="ECO:0000256" key="5">
    <source>
        <dbReference type="ARBA" id="ARBA00023136"/>
    </source>
</evidence>
<dbReference type="InterPro" id="IPR045214">
    <property type="entry name" value="Surf1/Surf4"/>
</dbReference>
<sequence>MNERSPGRPGERTLQQWVVLALGVAALAAGCVAAGLWQWSKHETRSAAIDVVEENYGSAPVPLEELLPRPGSTVAAGDVWRPVEVRGEYVTDATVLLRNRPVDSQPSFHVLVPFRTESGGVLVVNRGWVPYSGGTAAPTTVPEPPSGVVVDIVVRLRADEAAASNGAPPGQVQAIHVDQVLAAGPDGSAWADATAYDAYGSLVSEDPAPQDSPYDLPRPDTSPGSHLSYAFQWWVFAVGGVAGVLVMLSRERRERTVMELGGLAHPFEDAPEDPEGGAAADPGGRGRRGRRGGGRPSAEDVEDSLIDARARR</sequence>
<gene>
    <name evidence="8" type="ORF">JAV76_08265</name>
</gene>
<evidence type="ECO:0000256" key="7">
    <source>
        <dbReference type="SAM" id="MobiDB-lite"/>
    </source>
</evidence>
<protein>
    <recommendedName>
        <fullName evidence="6">SURF1-like protein</fullName>
    </recommendedName>
</protein>
<evidence type="ECO:0000256" key="2">
    <source>
        <dbReference type="ARBA" id="ARBA00007165"/>
    </source>
</evidence>
<dbReference type="Proteomes" id="UP000602087">
    <property type="component" value="Unassembled WGS sequence"/>
</dbReference>
<evidence type="ECO:0000256" key="3">
    <source>
        <dbReference type="ARBA" id="ARBA00022692"/>
    </source>
</evidence>
<dbReference type="RefSeq" id="WP_198733561.1">
    <property type="nucleotide sequence ID" value="NZ_JAEINH010000005.1"/>
</dbReference>
<keyword evidence="3 6" id="KW-0812">Transmembrane</keyword>
<evidence type="ECO:0000313" key="9">
    <source>
        <dbReference type="Proteomes" id="UP000602087"/>
    </source>
</evidence>
<keyword evidence="4 6" id="KW-1133">Transmembrane helix</keyword>
<comment type="caution">
    <text evidence="6">Lacks conserved residue(s) required for the propagation of feature annotation.</text>
</comment>
<dbReference type="EMBL" id="JAEINH010000005">
    <property type="protein sequence ID" value="MBI9115004.1"/>
    <property type="molecule type" value="Genomic_DNA"/>
</dbReference>
<comment type="caution">
    <text evidence="8">The sequence shown here is derived from an EMBL/GenBank/DDBJ whole genome shotgun (WGS) entry which is preliminary data.</text>
</comment>
<reference evidence="8" key="1">
    <citation type="submission" date="2020-12" db="EMBL/GenBank/DDBJ databases">
        <title>Sanguibacter suaedae sp. nov., isolated from Suaeda aralocaspica.</title>
        <authorList>
            <person name="Ma Q."/>
        </authorList>
    </citation>
    <scope>NUCLEOTIDE SEQUENCE</scope>
    <source>
        <strain evidence="8">YZGR15</strain>
    </source>
</reference>
<evidence type="ECO:0000256" key="6">
    <source>
        <dbReference type="RuleBase" id="RU363076"/>
    </source>
</evidence>
<evidence type="ECO:0000256" key="1">
    <source>
        <dbReference type="ARBA" id="ARBA00004370"/>
    </source>
</evidence>
<keyword evidence="5 6" id="KW-0472">Membrane</keyword>